<organism evidence="3 4">
    <name type="scientific">Clostridium thailandense</name>
    <dbReference type="NCBI Taxonomy" id="2794346"/>
    <lineage>
        <taxon>Bacteria</taxon>
        <taxon>Bacillati</taxon>
        <taxon>Bacillota</taxon>
        <taxon>Clostridia</taxon>
        <taxon>Eubacteriales</taxon>
        <taxon>Clostridiaceae</taxon>
        <taxon>Clostridium</taxon>
    </lineage>
</organism>
<evidence type="ECO:0000256" key="2">
    <source>
        <dbReference type="ARBA" id="ARBA00023235"/>
    </source>
</evidence>
<gene>
    <name evidence="3" type="ORF">I6U48_03895</name>
</gene>
<dbReference type="AlphaFoldDB" id="A0A949X1D0"/>
<keyword evidence="4" id="KW-1185">Reference proteome</keyword>
<comment type="caution">
    <text evidence="3">The sequence shown here is derived from an EMBL/GenBank/DDBJ whole genome shotgun (WGS) entry which is preliminary data.</text>
</comment>
<accession>A0A949X1D0</accession>
<dbReference type="Proteomes" id="UP000694308">
    <property type="component" value="Unassembled WGS sequence"/>
</dbReference>
<dbReference type="GO" id="GO:0005737">
    <property type="term" value="C:cytoplasm"/>
    <property type="evidence" value="ECO:0007669"/>
    <property type="project" value="TreeGrafter"/>
</dbReference>
<dbReference type="PIRSF" id="PIRSF016184">
    <property type="entry name" value="PhzC_PhzF"/>
    <property type="match status" value="1"/>
</dbReference>
<evidence type="ECO:0000313" key="3">
    <source>
        <dbReference type="EMBL" id="MBV7272059.1"/>
    </source>
</evidence>
<reference evidence="3" key="1">
    <citation type="submission" date="2020-12" db="EMBL/GenBank/DDBJ databases">
        <title>Clostridium thailandense sp. nov., a novel acetogenic bacterium isolated from peat land soil in Thailand.</title>
        <authorList>
            <person name="Chaikitkaew S."/>
            <person name="Birkeland N.K."/>
        </authorList>
    </citation>
    <scope>NUCLEOTIDE SEQUENCE</scope>
    <source>
        <strain evidence="3">PL3</strain>
    </source>
</reference>
<dbReference type="PANTHER" id="PTHR13774:SF39">
    <property type="entry name" value="BIOSYNTHESIS PROTEIN, PUTATIVE-RELATED"/>
    <property type="match status" value="1"/>
</dbReference>
<dbReference type="RefSeq" id="WP_218319096.1">
    <property type="nucleotide sequence ID" value="NZ_JAEEGC010000018.1"/>
</dbReference>
<dbReference type="EMBL" id="JAEEGC010000018">
    <property type="protein sequence ID" value="MBV7272059.1"/>
    <property type="molecule type" value="Genomic_DNA"/>
</dbReference>
<keyword evidence="2" id="KW-0413">Isomerase</keyword>
<sequence length="289" mass="31504">MKVNVYKVNSFAKTKEGGNAAGVVLDADSLSEKDMRKVSGILGFSETAFVLQSNVADFKVRFFTPTQEVDLCGHATVAAFHTMASLGLLKPGLYKQETKAGILGIAIKEDYSVMMSQPIPVFSETIDKKEIATSLNLKASQLSEDLPSQVVSTGLRDIMIPVKNMKILNDIKPDMDKIKDISQKYNAVGYHVFTLESLHGAHAHCRNFAPLYDIPEEAATGTSNGALGCYLYHYGKISSGQASDIVFEQGYSMNKPSEILVSLTVRENEILEVKVGGNAMNLTLIEVEI</sequence>
<evidence type="ECO:0000313" key="4">
    <source>
        <dbReference type="Proteomes" id="UP000694308"/>
    </source>
</evidence>
<protein>
    <submittedName>
        <fullName evidence="3">PhzF family phenazine biosynthesis protein</fullName>
    </submittedName>
</protein>
<dbReference type="PANTHER" id="PTHR13774">
    <property type="entry name" value="PHENAZINE BIOSYNTHESIS PROTEIN"/>
    <property type="match status" value="1"/>
</dbReference>
<dbReference type="Pfam" id="PF02567">
    <property type="entry name" value="PhzC-PhzF"/>
    <property type="match status" value="1"/>
</dbReference>
<dbReference type="InterPro" id="IPR003719">
    <property type="entry name" value="Phenazine_PhzF-like"/>
</dbReference>
<evidence type="ECO:0000256" key="1">
    <source>
        <dbReference type="ARBA" id="ARBA00008270"/>
    </source>
</evidence>
<dbReference type="NCBIfam" id="TIGR00654">
    <property type="entry name" value="PhzF_family"/>
    <property type="match status" value="1"/>
</dbReference>
<dbReference type="GO" id="GO:0016853">
    <property type="term" value="F:isomerase activity"/>
    <property type="evidence" value="ECO:0007669"/>
    <property type="project" value="UniProtKB-KW"/>
</dbReference>
<comment type="similarity">
    <text evidence="1">Belongs to the PhzF family.</text>
</comment>
<proteinExistence type="inferred from homology"/>
<name>A0A949X1D0_9CLOT</name>